<feature type="transmembrane region" description="Helical" evidence="1">
    <location>
        <begin position="12"/>
        <end position="32"/>
    </location>
</feature>
<dbReference type="Pfam" id="PF06580">
    <property type="entry name" value="His_kinase"/>
    <property type="match status" value="1"/>
</dbReference>
<dbReference type="PANTHER" id="PTHR34220">
    <property type="entry name" value="SENSOR HISTIDINE KINASE YPDA"/>
    <property type="match status" value="1"/>
</dbReference>
<gene>
    <name evidence="3" type="ORF">BN874_200054</name>
</gene>
<proteinExistence type="predicted"/>
<organism evidence="3 4">
    <name type="scientific">Candidatus Contendobacter odensis Run_B_J11</name>
    <dbReference type="NCBI Taxonomy" id="1400861"/>
    <lineage>
        <taxon>Bacteria</taxon>
        <taxon>Pseudomonadati</taxon>
        <taxon>Pseudomonadota</taxon>
        <taxon>Gammaproteobacteria</taxon>
        <taxon>Candidatus Competibacteraceae</taxon>
        <taxon>Candidatus Contendibacter</taxon>
    </lineage>
</organism>
<keyword evidence="1" id="KW-0472">Membrane</keyword>
<feature type="transmembrane region" description="Helical" evidence="1">
    <location>
        <begin position="112"/>
        <end position="135"/>
    </location>
</feature>
<comment type="caution">
    <text evidence="3">The sequence shown here is derived from an EMBL/GenBank/DDBJ whole genome shotgun (WGS) entry which is preliminary data.</text>
</comment>
<keyword evidence="3" id="KW-0808">Transferase</keyword>
<reference evidence="3 4" key="1">
    <citation type="journal article" date="2014" name="ISME J.">
        <title>Candidatus Competibacter-lineage genomes retrieved from metagenomes reveal functional metabolic diversity.</title>
        <authorList>
            <person name="McIlroy S.J."/>
            <person name="Albertsen M."/>
            <person name="Andresen E.K."/>
            <person name="Saunders A.M."/>
            <person name="Kristiansen R."/>
            <person name="Stokholm-Bjerregaard M."/>
            <person name="Nielsen K.L."/>
            <person name="Nielsen P.H."/>
        </authorList>
    </citation>
    <scope>NUCLEOTIDE SEQUENCE [LARGE SCALE GENOMIC DNA]</scope>
    <source>
        <strain evidence="3 4">Run_B_J11</strain>
    </source>
</reference>
<keyword evidence="3" id="KW-0418">Kinase</keyword>
<dbReference type="Gene3D" id="3.30.565.10">
    <property type="entry name" value="Histidine kinase-like ATPase, C-terminal domain"/>
    <property type="match status" value="1"/>
</dbReference>
<dbReference type="EMBL" id="CBTK010000113">
    <property type="protein sequence ID" value="CDH44984.1"/>
    <property type="molecule type" value="Genomic_DNA"/>
</dbReference>
<feature type="transmembrane region" description="Helical" evidence="1">
    <location>
        <begin position="75"/>
        <end position="100"/>
    </location>
</feature>
<dbReference type="AlphaFoldDB" id="A0A7U7J388"/>
<keyword evidence="1" id="KW-1133">Transmembrane helix</keyword>
<accession>A0A7U7J388</accession>
<feature type="domain" description="Signal transduction histidine kinase internal region" evidence="2">
    <location>
        <begin position="150"/>
        <end position="227"/>
    </location>
</feature>
<evidence type="ECO:0000259" key="2">
    <source>
        <dbReference type="Pfam" id="PF06580"/>
    </source>
</evidence>
<dbReference type="InterPro" id="IPR036890">
    <property type="entry name" value="HATPase_C_sf"/>
</dbReference>
<dbReference type="InterPro" id="IPR010559">
    <property type="entry name" value="Sig_transdc_His_kin_internal"/>
</dbReference>
<dbReference type="InterPro" id="IPR050640">
    <property type="entry name" value="Bact_2-comp_sensor_kinase"/>
</dbReference>
<sequence length="342" mass="38234">MITGFLPDFCNNRTVFLLVLIIELLALVLALANSRTLENFWTDLALVSLFTQWVALMVAATLCRCRRWLACLHPPAVTVATFSIAQLITLLCSLLALRLATDTGFGAHSLDWLPAILAPQAISGIITLLALRYFYVQHQWQQNIQAEARARLQSLQARIHPHFLFNTLNTIASLIPGQPDRAEQAVLDLADLLRSALAHRESITLHQELELTRRYLAIERLRLGDRLRVAWRLDPDLPLDLPIPALLLQPLVENAIQHGIQCLPAGGILTIQIEKRTDALRITVANPQPATRDESHGSGQRIAQDNIRQRLQLAYATPDPLAIIETPAHYQVSFTVPLTVRD</sequence>
<dbReference type="Proteomes" id="UP000019184">
    <property type="component" value="Unassembled WGS sequence"/>
</dbReference>
<name>A0A7U7J388_9GAMM</name>
<dbReference type="PANTHER" id="PTHR34220:SF7">
    <property type="entry name" value="SENSOR HISTIDINE KINASE YPDA"/>
    <property type="match status" value="1"/>
</dbReference>
<dbReference type="GO" id="GO:0000155">
    <property type="term" value="F:phosphorelay sensor kinase activity"/>
    <property type="evidence" value="ECO:0007669"/>
    <property type="project" value="InterPro"/>
</dbReference>
<dbReference type="GO" id="GO:0016020">
    <property type="term" value="C:membrane"/>
    <property type="evidence" value="ECO:0007669"/>
    <property type="project" value="InterPro"/>
</dbReference>
<keyword evidence="4" id="KW-1185">Reference proteome</keyword>
<dbReference type="SUPFAM" id="SSF55874">
    <property type="entry name" value="ATPase domain of HSP90 chaperone/DNA topoisomerase II/histidine kinase"/>
    <property type="match status" value="1"/>
</dbReference>
<protein>
    <submittedName>
        <fullName evidence="3">Sensory transduction protein kinase AlgZ</fullName>
    </submittedName>
</protein>
<keyword evidence="1" id="KW-0812">Transmembrane</keyword>
<dbReference type="RefSeq" id="WP_034432178.1">
    <property type="nucleotide sequence ID" value="NZ_CBTK010000113.1"/>
</dbReference>
<evidence type="ECO:0000256" key="1">
    <source>
        <dbReference type="SAM" id="Phobius"/>
    </source>
</evidence>
<feature type="transmembrane region" description="Helical" evidence="1">
    <location>
        <begin position="44"/>
        <end position="63"/>
    </location>
</feature>
<evidence type="ECO:0000313" key="4">
    <source>
        <dbReference type="Proteomes" id="UP000019184"/>
    </source>
</evidence>
<evidence type="ECO:0000313" key="3">
    <source>
        <dbReference type="EMBL" id="CDH44984.1"/>
    </source>
</evidence>